<comment type="caution">
    <text evidence="1">The sequence shown here is derived from an EMBL/GenBank/DDBJ whole genome shotgun (WGS) entry which is preliminary data.</text>
</comment>
<proteinExistence type="predicted"/>
<evidence type="ECO:0000313" key="1">
    <source>
        <dbReference type="EMBL" id="CAK0909894.1"/>
    </source>
</evidence>
<dbReference type="Proteomes" id="UP001189429">
    <property type="component" value="Unassembled WGS sequence"/>
</dbReference>
<name>A0ABN9YCM1_9DINO</name>
<sequence length="125" mass="13529">MNPRRVYGKTRTHFHGALACSAVGQQDPAGRLYAPGDLTSNGAIDSAYELEAPGRPRQAPSNSLRGPCPSGALEIISLLDATGRRDAYEPAESVREDKDTLPRCAWRAALWVNKIPLVVCMRLGI</sequence>
<organism evidence="1 2">
    <name type="scientific">Prorocentrum cordatum</name>
    <dbReference type="NCBI Taxonomy" id="2364126"/>
    <lineage>
        <taxon>Eukaryota</taxon>
        <taxon>Sar</taxon>
        <taxon>Alveolata</taxon>
        <taxon>Dinophyceae</taxon>
        <taxon>Prorocentrales</taxon>
        <taxon>Prorocentraceae</taxon>
        <taxon>Prorocentrum</taxon>
    </lineage>
</organism>
<dbReference type="EMBL" id="CAUYUJ010022281">
    <property type="protein sequence ID" value="CAK0909894.1"/>
    <property type="molecule type" value="Genomic_DNA"/>
</dbReference>
<accession>A0ABN9YCM1</accession>
<gene>
    <name evidence="1" type="ORF">PCOR1329_LOCUS84193</name>
</gene>
<evidence type="ECO:0000313" key="2">
    <source>
        <dbReference type="Proteomes" id="UP001189429"/>
    </source>
</evidence>
<protein>
    <recommendedName>
        <fullName evidence="3">Subtilisin</fullName>
    </recommendedName>
</protein>
<keyword evidence="2" id="KW-1185">Reference proteome</keyword>
<evidence type="ECO:0008006" key="3">
    <source>
        <dbReference type="Google" id="ProtNLM"/>
    </source>
</evidence>
<reference evidence="1" key="1">
    <citation type="submission" date="2023-10" db="EMBL/GenBank/DDBJ databases">
        <authorList>
            <person name="Chen Y."/>
            <person name="Shah S."/>
            <person name="Dougan E. K."/>
            <person name="Thang M."/>
            <person name="Chan C."/>
        </authorList>
    </citation>
    <scope>NUCLEOTIDE SEQUENCE [LARGE SCALE GENOMIC DNA]</scope>
</reference>